<dbReference type="PRINTS" id="PR00344">
    <property type="entry name" value="BCTRLSENSOR"/>
</dbReference>
<dbReference type="EC" id="2.7.13.3" evidence="3"/>
<dbReference type="PANTHER" id="PTHR43065:SF46">
    <property type="entry name" value="C4-DICARBOXYLATE TRANSPORT SENSOR PROTEIN DCTB"/>
    <property type="match status" value="1"/>
</dbReference>
<feature type="coiled-coil region" evidence="17">
    <location>
        <begin position="324"/>
        <end position="368"/>
    </location>
</feature>
<feature type="transmembrane region" description="Helical" evidence="18">
    <location>
        <begin position="20"/>
        <end position="40"/>
    </location>
</feature>
<keyword evidence="12 18" id="KW-1133">Transmembrane helix</keyword>
<dbReference type="GO" id="GO:0005886">
    <property type="term" value="C:plasma membrane"/>
    <property type="evidence" value="ECO:0007669"/>
    <property type="project" value="UniProtKB-SubCell"/>
</dbReference>
<dbReference type="Gene3D" id="3.30.450.20">
    <property type="entry name" value="PAS domain"/>
    <property type="match status" value="2"/>
</dbReference>
<dbReference type="InterPro" id="IPR017055">
    <property type="entry name" value="Sig_transdc_His_kinase_DctB"/>
</dbReference>
<dbReference type="GO" id="GO:0000155">
    <property type="term" value="F:phosphorelay sensor kinase activity"/>
    <property type="evidence" value="ECO:0007669"/>
    <property type="project" value="InterPro"/>
</dbReference>
<dbReference type="InterPro" id="IPR005467">
    <property type="entry name" value="His_kinase_dom"/>
</dbReference>
<evidence type="ECO:0000256" key="3">
    <source>
        <dbReference type="ARBA" id="ARBA00012438"/>
    </source>
</evidence>
<keyword evidence="13" id="KW-0902">Two-component regulatory system</keyword>
<dbReference type="InterPro" id="IPR029151">
    <property type="entry name" value="Sensor-like_sf"/>
</dbReference>
<evidence type="ECO:0000256" key="12">
    <source>
        <dbReference type="ARBA" id="ARBA00022989"/>
    </source>
</evidence>
<dbReference type="FunFam" id="1.10.287.130:FF:000049">
    <property type="entry name" value="C4-dicarboxylate transport sensor protein DctB"/>
    <property type="match status" value="1"/>
</dbReference>
<dbReference type="AlphaFoldDB" id="A0A2T7UUS7"/>
<dbReference type="SMART" id="SM00388">
    <property type="entry name" value="HisKA"/>
    <property type="match status" value="1"/>
</dbReference>
<dbReference type="SUPFAM" id="SSF47384">
    <property type="entry name" value="Homodimeric domain of signal transducing histidine kinase"/>
    <property type="match status" value="1"/>
</dbReference>
<evidence type="ECO:0000256" key="2">
    <source>
        <dbReference type="ARBA" id="ARBA00004429"/>
    </source>
</evidence>
<evidence type="ECO:0000256" key="7">
    <source>
        <dbReference type="ARBA" id="ARBA00022679"/>
    </source>
</evidence>
<evidence type="ECO:0000313" key="20">
    <source>
        <dbReference type="EMBL" id="PVE48523.1"/>
    </source>
</evidence>
<dbReference type="SUPFAM" id="SSF55874">
    <property type="entry name" value="ATPase domain of HSP90 chaperone/DNA topoisomerase II/histidine kinase"/>
    <property type="match status" value="1"/>
</dbReference>
<sequence length="594" mass="64973">MSDTSPTPASAAPLRLGLPPWGKAIVGLLMVVAVAVVWVMDDWLSESFTVDTRNRAQLRLVLYAGNIEAELQRTQVVPILLSRDPVLREALRSGNYTTISQIFISLQQEVGAASIELLDTAGRVVAATDRNRLGTQRGNEALFVDSRRLVDGSGNNETLFAVQARDSGGYGFAYARAIREGGQILGVITVEVDLAKFERSWSGLLDAVALIDSEGRIILSTQPRWRGRTEAEALSMRDAPTAIERALRYTADLAGRGPDAFLSNEAVLRSETRVQHRGWRLISYTTYDGVREKVNGVLALVIMGFAILLAMVFYLFSRRAWSQSARLEQESLELRQLNLRLQREIAAREKVQKELNVAEQTLAQSSKLAVLGEMSAAVSHELNQPLAAMKTYLAGARLLMTRRRGEEALVSFQRIDDLIDRMGAITRQLKSFARKGGDAFEPLDLRDCVTEALTMMEPRLRERRVLVVRTLPKEPVTVMGDRLRLEQVIINLMRNAVDATRAVNAPQIDLILTQGDTVTLTIKDNGTGIADIGKVFEPFYTSKKAGEGVGLGLAISSGIVADHGGRLTARNLPEGGAAFDIALPVLANAGQSAA</sequence>
<keyword evidence="9" id="KW-0547">Nucleotide-binding</keyword>
<evidence type="ECO:0000256" key="1">
    <source>
        <dbReference type="ARBA" id="ARBA00000085"/>
    </source>
</evidence>
<dbReference type="PIRSF" id="PIRSF036431">
    <property type="entry name" value="STHK_DctB"/>
    <property type="match status" value="1"/>
</dbReference>
<keyword evidence="6" id="KW-0597">Phosphoprotein</keyword>
<keyword evidence="4" id="KW-1003">Cell membrane</keyword>
<evidence type="ECO:0000256" key="18">
    <source>
        <dbReference type="SAM" id="Phobius"/>
    </source>
</evidence>
<evidence type="ECO:0000259" key="19">
    <source>
        <dbReference type="PROSITE" id="PS50109"/>
    </source>
</evidence>
<comment type="caution">
    <text evidence="20">The sequence shown here is derived from an EMBL/GenBank/DDBJ whole genome shotgun (WGS) entry which is preliminary data.</text>
</comment>
<reference evidence="20 21" key="1">
    <citation type="journal article" date="2011" name="Syst. Appl. Microbiol.">
        <title>Defluviimonas denitrificans gen. nov., sp. nov., and Pararhodobacter aggregans gen. nov., sp. nov., non-phototrophic Rhodobacteraceae from the biofilter of a marine aquaculture.</title>
        <authorList>
            <person name="Foesel B.U."/>
            <person name="Drake H.L."/>
            <person name="Schramm A."/>
        </authorList>
    </citation>
    <scope>NUCLEOTIDE SEQUENCE [LARGE SCALE GENOMIC DNA]</scope>
    <source>
        <strain evidence="20 21">D1-19</strain>
    </source>
</reference>
<feature type="transmembrane region" description="Helical" evidence="18">
    <location>
        <begin position="297"/>
        <end position="316"/>
    </location>
</feature>
<dbReference type="Pfam" id="PF02518">
    <property type="entry name" value="HATPase_c"/>
    <property type="match status" value="1"/>
</dbReference>
<accession>A0A2T7UUS7</accession>
<proteinExistence type="predicted"/>
<evidence type="ECO:0000256" key="5">
    <source>
        <dbReference type="ARBA" id="ARBA00022519"/>
    </source>
</evidence>
<evidence type="ECO:0000256" key="9">
    <source>
        <dbReference type="ARBA" id="ARBA00022741"/>
    </source>
</evidence>
<evidence type="ECO:0000256" key="17">
    <source>
        <dbReference type="SAM" id="Coils"/>
    </source>
</evidence>
<protein>
    <recommendedName>
        <fullName evidence="16">C4-dicarboxylate transport sensor protein DctB</fullName>
        <ecNumber evidence="3">2.7.13.3</ecNumber>
    </recommendedName>
</protein>
<dbReference type="PANTHER" id="PTHR43065">
    <property type="entry name" value="SENSOR HISTIDINE KINASE"/>
    <property type="match status" value="1"/>
</dbReference>
<evidence type="ECO:0000256" key="10">
    <source>
        <dbReference type="ARBA" id="ARBA00022777"/>
    </source>
</evidence>
<evidence type="ECO:0000256" key="14">
    <source>
        <dbReference type="ARBA" id="ARBA00023136"/>
    </source>
</evidence>
<keyword evidence="17" id="KW-0175">Coiled coil</keyword>
<evidence type="ECO:0000256" key="15">
    <source>
        <dbReference type="ARBA" id="ARBA00059004"/>
    </source>
</evidence>
<dbReference type="RefSeq" id="WP_107750589.1">
    <property type="nucleotide sequence ID" value="NZ_QBKF01000002.1"/>
</dbReference>
<dbReference type="CDD" id="cd00082">
    <property type="entry name" value="HisKA"/>
    <property type="match status" value="1"/>
</dbReference>
<keyword evidence="8 18" id="KW-0812">Transmembrane</keyword>
<dbReference type="EMBL" id="QDDR01000002">
    <property type="protein sequence ID" value="PVE48523.1"/>
    <property type="molecule type" value="Genomic_DNA"/>
</dbReference>
<dbReference type="Proteomes" id="UP000244810">
    <property type="component" value="Unassembled WGS sequence"/>
</dbReference>
<dbReference type="InterPro" id="IPR003661">
    <property type="entry name" value="HisK_dim/P_dom"/>
</dbReference>
<evidence type="ECO:0000256" key="4">
    <source>
        <dbReference type="ARBA" id="ARBA00022475"/>
    </source>
</evidence>
<keyword evidence="10 20" id="KW-0418">Kinase</keyword>
<comment type="catalytic activity">
    <reaction evidence="1">
        <text>ATP + protein L-histidine = ADP + protein N-phospho-L-histidine.</text>
        <dbReference type="EC" id="2.7.13.3"/>
    </reaction>
</comment>
<comment type="subcellular location">
    <subcellularLocation>
        <location evidence="2">Cell inner membrane</location>
        <topology evidence="2">Multi-pass membrane protein</topology>
    </subcellularLocation>
</comment>
<keyword evidence="14 18" id="KW-0472">Membrane</keyword>
<dbReference type="SMART" id="SM00387">
    <property type="entry name" value="HATPase_c"/>
    <property type="match status" value="1"/>
</dbReference>
<evidence type="ECO:0000256" key="16">
    <source>
        <dbReference type="ARBA" id="ARBA00073143"/>
    </source>
</evidence>
<feature type="domain" description="Histidine kinase" evidence="19">
    <location>
        <begin position="377"/>
        <end position="587"/>
    </location>
</feature>
<dbReference type="Gene3D" id="1.10.287.130">
    <property type="match status" value="1"/>
</dbReference>
<dbReference type="Gene3D" id="3.30.565.10">
    <property type="entry name" value="Histidine kinase-like ATPase, C-terminal domain"/>
    <property type="match status" value="1"/>
</dbReference>
<keyword evidence="21" id="KW-1185">Reference proteome</keyword>
<dbReference type="CDD" id="cd18773">
    <property type="entry name" value="PDC1_HK_sensor"/>
    <property type="match status" value="1"/>
</dbReference>
<name>A0A2T7UUS7_9RHOB</name>
<evidence type="ECO:0000256" key="8">
    <source>
        <dbReference type="ARBA" id="ARBA00022692"/>
    </source>
</evidence>
<gene>
    <name evidence="20" type="ORF">DDE23_05570</name>
</gene>
<dbReference type="InterPro" id="IPR003594">
    <property type="entry name" value="HATPase_dom"/>
</dbReference>
<dbReference type="SUPFAM" id="SSF103190">
    <property type="entry name" value="Sensory domain-like"/>
    <property type="match status" value="1"/>
</dbReference>
<evidence type="ECO:0000256" key="6">
    <source>
        <dbReference type="ARBA" id="ARBA00022553"/>
    </source>
</evidence>
<dbReference type="Pfam" id="PF00512">
    <property type="entry name" value="HisKA"/>
    <property type="match status" value="1"/>
</dbReference>
<dbReference type="InterPro" id="IPR036097">
    <property type="entry name" value="HisK_dim/P_sf"/>
</dbReference>
<evidence type="ECO:0000256" key="13">
    <source>
        <dbReference type="ARBA" id="ARBA00023012"/>
    </source>
</evidence>
<evidence type="ECO:0000256" key="11">
    <source>
        <dbReference type="ARBA" id="ARBA00022840"/>
    </source>
</evidence>
<keyword evidence="7" id="KW-0808">Transferase</keyword>
<evidence type="ECO:0000313" key="21">
    <source>
        <dbReference type="Proteomes" id="UP000244810"/>
    </source>
</evidence>
<keyword evidence="5" id="KW-0997">Cell inner membrane</keyword>
<dbReference type="PROSITE" id="PS50109">
    <property type="entry name" value="HIS_KIN"/>
    <property type="match status" value="1"/>
</dbReference>
<dbReference type="OrthoDB" id="7568856at2"/>
<dbReference type="InterPro" id="IPR036890">
    <property type="entry name" value="HATPase_C_sf"/>
</dbReference>
<keyword evidence="11" id="KW-0067">ATP-binding</keyword>
<comment type="function">
    <text evidence="15">Member of the two-component regulatory system DctB/DctD involved in the transport of C4-dicarboxylates. DctB functions as a membrane-associated protein kinase that phosphorylates DctD in response to environmental signals.</text>
</comment>
<dbReference type="GO" id="GO:0005524">
    <property type="term" value="F:ATP binding"/>
    <property type="evidence" value="ECO:0007669"/>
    <property type="project" value="UniProtKB-KW"/>
</dbReference>
<organism evidence="20 21">
    <name type="scientific">Pararhodobacter aggregans</name>
    <dbReference type="NCBI Taxonomy" id="404875"/>
    <lineage>
        <taxon>Bacteria</taxon>
        <taxon>Pseudomonadati</taxon>
        <taxon>Pseudomonadota</taxon>
        <taxon>Alphaproteobacteria</taxon>
        <taxon>Rhodobacterales</taxon>
        <taxon>Paracoccaceae</taxon>
        <taxon>Pararhodobacter</taxon>
    </lineage>
</organism>
<dbReference type="InterPro" id="IPR004358">
    <property type="entry name" value="Sig_transdc_His_kin-like_C"/>
</dbReference>